<name>J7M4T0_THEOR</name>
<dbReference type="AlphaFoldDB" id="J7M4T0"/>
<evidence type="ECO:0000313" key="1">
    <source>
        <dbReference type="EMBL" id="BAM42490.1"/>
    </source>
</evidence>
<protein>
    <submittedName>
        <fullName evidence="1">Uncharacterized protein</fullName>
    </submittedName>
</protein>
<dbReference type="GeneID" id="20716894"/>
<dbReference type="EMBL" id="AP011949">
    <property type="protein sequence ID" value="BAM42490.1"/>
    <property type="molecule type" value="Genomic_DNA"/>
</dbReference>
<dbReference type="Proteomes" id="UP000003786">
    <property type="component" value="Chromosome 4"/>
</dbReference>
<keyword evidence="2" id="KW-1185">Reference proteome</keyword>
<organism evidence="1 2">
    <name type="scientific">Theileria orientalis strain Shintoku</name>
    <dbReference type="NCBI Taxonomy" id="869250"/>
    <lineage>
        <taxon>Eukaryota</taxon>
        <taxon>Sar</taxon>
        <taxon>Alveolata</taxon>
        <taxon>Apicomplexa</taxon>
        <taxon>Aconoidasida</taxon>
        <taxon>Piroplasmida</taxon>
        <taxon>Theileriidae</taxon>
        <taxon>Theileria</taxon>
    </lineage>
</organism>
<gene>
    <name evidence="1" type="ORF">TOT_040000858</name>
</gene>
<dbReference type="VEuPathDB" id="PiroplasmaDB:TOT_040000858"/>
<evidence type="ECO:0000313" key="2">
    <source>
        <dbReference type="Proteomes" id="UP000003786"/>
    </source>
</evidence>
<reference evidence="1 2" key="1">
    <citation type="journal article" date="2012" name="MBio">
        <title>Comparative genome analysis of three eukaryotic parasites with differing abilities to transform leukocytes reveals key mediators of Theileria-induced leukocyte transformation.</title>
        <authorList>
            <person name="Hayashida K."/>
            <person name="Hara Y."/>
            <person name="Abe T."/>
            <person name="Yamasaki C."/>
            <person name="Toyoda A."/>
            <person name="Kosuge T."/>
            <person name="Suzuki Y."/>
            <person name="Sato Y."/>
            <person name="Kawashima S."/>
            <person name="Katayama T."/>
            <person name="Wakaguri H."/>
            <person name="Inoue N."/>
            <person name="Homma K."/>
            <person name="Tada-Umezaki M."/>
            <person name="Yagi Y."/>
            <person name="Fujii Y."/>
            <person name="Habara T."/>
            <person name="Kanehisa M."/>
            <person name="Watanabe H."/>
            <person name="Ito K."/>
            <person name="Gojobori T."/>
            <person name="Sugawara H."/>
            <person name="Imanishi T."/>
            <person name="Weir W."/>
            <person name="Gardner M."/>
            <person name="Pain A."/>
            <person name="Shiels B."/>
            <person name="Hattori M."/>
            <person name="Nene V."/>
            <person name="Sugimoto C."/>
        </authorList>
    </citation>
    <scope>NUCLEOTIDE SEQUENCE [LARGE SCALE GENOMIC DNA]</scope>
    <source>
        <strain evidence="1 2">Shintoku</strain>
    </source>
</reference>
<proteinExistence type="predicted"/>
<accession>J7M4T0</accession>
<dbReference type="RefSeq" id="XP_009692791.1">
    <property type="nucleotide sequence ID" value="XM_009694496.1"/>
</dbReference>
<sequence length="39" mass="4599">MGRVRLHEKRTLSPAIYHQIQSDIRSTHKNAKYALKTLH</sequence>
<dbReference type="KEGG" id="tot:TOT_040000858"/>